<accession>A0A670JMV2</accession>
<proteinExistence type="predicted"/>
<keyword evidence="8" id="KW-0325">Glycoprotein</keyword>
<dbReference type="GeneTree" id="ENSGT01040000240444"/>
<keyword evidence="3 10" id="KW-0812">Transmembrane</keyword>
<feature type="transmembrane region" description="Helical" evidence="10">
    <location>
        <begin position="61"/>
        <end position="83"/>
    </location>
</feature>
<dbReference type="Pfam" id="PF00001">
    <property type="entry name" value="7tm_1"/>
    <property type="match status" value="1"/>
</dbReference>
<evidence type="ECO:0000256" key="7">
    <source>
        <dbReference type="ARBA" id="ARBA00023170"/>
    </source>
</evidence>
<dbReference type="PRINTS" id="PR00237">
    <property type="entry name" value="GPCRRHODOPSN"/>
</dbReference>
<evidence type="ECO:0000313" key="12">
    <source>
        <dbReference type="Ensembl" id="ENSPMRP00000024794.1"/>
    </source>
</evidence>
<evidence type="ECO:0000256" key="1">
    <source>
        <dbReference type="ARBA" id="ARBA00004651"/>
    </source>
</evidence>
<evidence type="ECO:0000256" key="8">
    <source>
        <dbReference type="ARBA" id="ARBA00023180"/>
    </source>
</evidence>
<dbReference type="InterPro" id="IPR000276">
    <property type="entry name" value="GPCR_Rhodpsn"/>
</dbReference>
<feature type="transmembrane region" description="Helical" evidence="10">
    <location>
        <begin position="141"/>
        <end position="161"/>
    </location>
</feature>
<dbReference type="PANTHER" id="PTHR24232">
    <property type="entry name" value="G-PROTEIN COUPLED RECEPTOR"/>
    <property type="match status" value="1"/>
</dbReference>
<evidence type="ECO:0000256" key="3">
    <source>
        <dbReference type="ARBA" id="ARBA00022692"/>
    </source>
</evidence>
<name>A0A670JMV2_PODMU</name>
<dbReference type="Gene3D" id="1.20.1070.10">
    <property type="entry name" value="Rhodopsin 7-helix transmembrane proteins"/>
    <property type="match status" value="1"/>
</dbReference>
<feature type="domain" description="G-protein coupled receptors family 1 profile" evidence="11">
    <location>
        <begin position="42"/>
        <end position="287"/>
    </location>
</feature>
<reference evidence="12" key="2">
    <citation type="submission" date="2025-08" db="UniProtKB">
        <authorList>
            <consortium name="Ensembl"/>
        </authorList>
    </citation>
    <scope>IDENTIFICATION</scope>
</reference>
<evidence type="ECO:0000256" key="9">
    <source>
        <dbReference type="ARBA" id="ARBA00023224"/>
    </source>
</evidence>
<dbReference type="Proteomes" id="UP000472272">
    <property type="component" value="Chromosome 5"/>
</dbReference>
<dbReference type="PROSITE" id="PS50262">
    <property type="entry name" value="G_PROTEIN_RECEP_F1_2"/>
    <property type="match status" value="1"/>
</dbReference>
<evidence type="ECO:0000256" key="4">
    <source>
        <dbReference type="ARBA" id="ARBA00022989"/>
    </source>
</evidence>
<dbReference type="InterPro" id="IPR017452">
    <property type="entry name" value="GPCR_Rhodpsn_7TM"/>
</dbReference>
<evidence type="ECO:0000313" key="13">
    <source>
        <dbReference type="Proteomes" id="UP000472272"/>
    </source>
</evidence>
<dbReference type="GO" id="GO:0035025">
    <property type="term" value="P:positive regulation of Rho protein signal transduction"/>
    <property type="evidence" value="ECO:0007669"/>
    <property type="project" value="TreeGrafter"/>
</dbReference>
<feature type="transmembrane region" description="Helical" evidence="10">
    <location>
        <begin position="29"/>
        <end position="49"/>
    </location>
</feature>
<keyword evidence="5" id="KW-0297">G-protein coupled receptor</keyword>
<dbReference type="SUPFAM" id="SSF81321">
    <property type="entry name" value="Family A G protein-coupled receptor-like"/>
    <property type="match status" value="1"/>
</dbReference>
<dbReference type="AlphaFoldDB" id="A0A670JMV2"/>
<reference evidence="12 13" key="1">
    <citation type="journal article" date="2019" name="Proc. Natl. Acad. Sci. U.S.A.">
        <title>Regulatory changes in pterin and carotenoid genes underlie balanced color polymorphisms in the wall lizard.</title>
        <authorList>
            <person name="Andrade P."/>
            <person name="Pinho C."/>
            <person name="Perez I de Lanuza G."/>
            <person name="Afonso S."/>
            <person name="Brejcha J."/>
            <person name="Rubin C.J."/>
            <person name="Wallerman O."/>
            <person name="Pereira P."/>
            <person name="Sabatino S.J."/>
            <person name="Bellati A."/>
            <person name="Pellitteri-Rosa D."/>
            <person name="Bosakova Z."/>
            <person name="Bunikis I."/>
            <person name="Carretero M.A."/>
            <person name="Feiner N."/>
            <person name="Marsik P."/>
            <person name="Pauperio F."/>
            <person name="Salvi D."/>
            <person name="Soler L."/>
            <person name="While G.M."/>
            <person name="Uller T."/>
            <person name="Font E."/>
            <person name="Andersson L."/>
            <person name="Carneiro M."/>
        </authorList>
    </citation>
    <scope>NUCLEOTIDE SEQUENCE</scope>
</reference>
<protein>
    <submittedName>
        <fullName evidence="12">G protein-coupled receptor 55</fullName>
    </submittedName>
</protein>
<keyword evidence="13" id="KW-1185">Reference proteome</keyword>
<dbReference type="PANTHER" id="PTHR24232:SF51">
    <property type="entry name" value="G-PROTEIN COUPLED RECEPTORS FAMILY 1 PROFILE DOMAIN-CONTAINING PROTEIN"/>
    <property type="match status" value="1"/>
</dbReference>
<feature type="transmembrane region" description="Helical" evidence="10">
    <location>
        <begin position="228"/>
        <end position="252"/>
    </location>
</feature>
<keyword evidence="9" id="KW-0807">Transducer</keyword>
<evidence type="ECO:0000256" key="10">
    <source>
        <dbReference type="SAM" id="Phobius"/>
    </source>
</evidence>
<evidence type="ECO:0000256" key="5">
    <source>
        <dbReference type="ARBA" id="ARBA00023040"/>
    </source>
</evidence>
<sequence length="323" mass="36371">METSSLQANCSSQGNTSLPIPPYVERFQLAIYIPTFILGLLFNGMAMWFACRKIRQWTEPIIYMASLMVFDTLMLFALPFKIISYHKSEWVLGGAFCSFLESLYFVNMYGSILTSTCICVDRYIAILHPFAAMTLRSPKKAATTCLVISAGVWAGTAYTYQLHQHGGPCFYGFSGSIWKNTILFITLETAFLVCMTAMIFCTIRIIVRLRRNQTPGEPLTNRSKSINIITANLTTFLVCFTPLHVALVLYYLVKNQILDDCQQIIRSFVQISLCWANLNCFLDGFCYYFVLKEFMKFASTEKNTQAICSLLCDILVSAGGAVG</sequence>
<feature type="transmembrane region" description="Helical" evidence="10">
    <location>
        <begin position="103"/>
        <end position="120"/>
    </location>
</feature>
<dbReference type="PRINTS" id="PR01157">
    <property type="entry name" value="P2YPURNOCPTR"/>
</dbReference>
<evidence type="ECO:0000256" key="2">
    <source>
        <dbReference type="ARBA" id="ARBA00022475"/>
    </source>
</evidence>
<keyword evidence="2" id="KW-1003">Cell membrane</keyword>
<reference evidence="12" key="3">
    <citation type="submission" date="2025-09" db="UniProtKB">
        <authorList>
            <consortium name="Ensembl"/>
        </authorList>
    </citation>
    <scope>IDENTIFICATION</scope>
</reference>
<keyword evidence="6 10" id="KW-0472">Membrane</keyword>
<dbReference type="GO" id="GO:0004930">
    <property type="term" value="F:G protein-coupled receptor activity"/>
    <property type="evidence" value="ECO:0007669"/>
    <property type="project" value="UniProtKB-KW"/>
</dbReference>
<evidence type="ECO:0000259" key="11">
    <source>
        <dbReference type="PROSITE" id="PS50262"/>
    </source>
</evidence>
<evidence type="ECO:0000256" key="6">
    <source>
        <dbReference type="ARBA" id="ARBA00023136"/>
    </source>
</evidence>
<dbReference type="FunFam" id="1.20.1070.10:FF:000142">
    <property type="entry name" value="G protein-coupled receptor 55"/>
    <property type="match status" value="1"/>
</dbReference>
<dbReference type="OMA" id="LDGVCYY"/>
<dbReference type="GO" id="GO:0005886">
    <property type="term" value="C:plasma membrane"/>
    <property type="evidence" value="ECO:0007669"/>
    <property type="project" value="UniProtKB-SubCell"/>
</dbReference>
<keyword evidence="7" id="KW-0675">Receptor</keyword>
<organism evidence="12 13">
    <name type="scientific">Podarcis muralis</name>
    <name type="common">Wall lizard</name>
    <name type="synonym">Lacerta muralis</name>
    <dbReference type="NCBI Taxonomy" id="64176"/>
    <lineage>
        <taxon>Eukaryota</taxon>
        <taxon>Metazoa</taxon>
        <taxon>Chordata</taxon>
        <taxon>Craniata</taxon>
        <taxon>Vertebrata</taxon>
        <taxon>Euteleostomi</taxon>
        <taxon>Lepidosauria</taxon>
        <taxon>Squamata</taxon>
        <taxon>Bifurcata</taxon>
        <taxon>Unidentata</taxon>
        <taxon>Episquamata</taxon>
        <taxon>Laterata</taxon>
        <taxon>Lacertibaenia</taxon>
        <taxon>Lacertidae</taxon>
        <taxon>Podarcis</taxon>
    </lineage>
</organism>
<feature type="transmembrane region" description="Helical" evidence="10">
    <location>
        <begin position="181"/>
        <end position="207"/>
    </location>
</feature>
<dbReference type="GO" id="GO:0007200">
    <property type="term" value="P:phospholipase C-activating G protein-coupled receptor signaling pathway"/>
    <property type="evidence" value="ECO:0007669"/>
    <property type="project" value="TreeGrafter"/>
</dbReference>
<feature type="transmembrane region" description="Helical" evidence="10">
    <location>
        <begin position="264"/>
        <end position="290"/>
    </location>
</feature>
<comment type="subcellular location">
    <subcellularLocation>
        <location evidence="1">Cell membrane</location>
        <topology evidence="1">Multi-pass membrane protein</topology>
    </subcellularLocation>
</comment>
<gene>
    <name evidence="12" type="primary">GPR55</name>
</gene>
<dbReference type="Ensembl" id="ENSPMRT00000026310.1">
    <property type="protein sequence ID" value="ENSPMRP00000024794.1"/>
    <property type="gene ID" value="ENSPMRG00000016026.1"/>
</dbReference>
<keyword evidence="4 10" id="KW-1133">Transmembrane helix</keyword>